<dbReference type="EMBL" id="BSTX01000005">
    <property type="protein sequence ID" value="GLZ81392.1"/>
    <property type="molecule type" value="Genomic_DNA"/>
</dbReference>
<evidence type="ECO:0000313" key="1">
    <source>
        <dbReference type="EMBL" id="GLZ81392.1"/>
    </source>
</evidence>
<comment type="caution">
    <text evidence="1">The sequence shown here is derived from an EMBL/GenBank/DDBJ whole genome shotgun (WGS) entry which is preliminary data.</text>
</comment>
<keyword evidence="2" id="KW-1185">Reference proteome</keyword>
<dbReference type="RefSeq" id="WP_285666841.1">
    <property type="nucleotide sequence ID" value="NZ_BSTX01000005.1"/>
</dbReference>
<organism evidence="1 2">
    <name type="scientific">Actinorhabdospora filicis</name>
    <dbReference type="NCBI Taxonomy" id="1785913"/>
    <lineage>
        <taxon>Bacteria</taxon>
        <taxon>Bacillati</taxon>
        <taxon>Actinomycetota</taxon>
        <taxon>Actinomycetes</taxon>
        <taxon>Micromonosporales</taxon>
        <taxon>Micromonosporaceae</taxon>
        <taxon>Actinorhabdospora</taxon>
    </lineage>
</organism>
<reference evidence="1" key="1">
    <citation type="submission" date="2023-03" db="EMBL/GenBank/DDBJ databases">
        <title>Actinorhabdospora filicis NBRC 111898.</title>
        <authorList>
            <person name="Ichikawa N."/>
            <person name="Sato H."/>
            <person name="Tonouchi N."/>
        </authorList>
    </citation>
    <scope>NUCLEOTIDE SEQUENCE</scope>
    <source>
        <strain evidence="1">NBRC 111898</strain>
    </source>
</reference>
<sequence>MADDDVFFIVYYYFGPTWDNESGWRPVWAPNGTYALALKIARRIATEGRQAQVHAYRNGEMYTLDRPVYQAG</sequence>
<gene>
    <name evidence="1" type="ORF">Afil01_61990</name>
</gene>
<proteinExistence type="predicted"/>
<dbReference type="Proteomes" id="UP001165079">
    <property type="component" value="Unassembled WGS sequence"/>
</dbReference>
<accession>A0A9W6ST75</accession>
<name>A0A9W6ST75_9ACTN</name>
<evidence type="ECO:0000313" key="2">
    <source>
        <dbReference type="Proteomes" id="UP001165079"/>
    </source>
</evidence>
<dbReference type="AlphaFoldDB" id="A0A9W6ST75"/>
<protein>
    <submittedName>
        <fullName evidence="1">Uncharacterized protein</fullName>
    </submittedName>
</protein>